<dbReference type="AlphaFoldDB" id="A0A127PWB4"/>
<feature type="transmembrane region" description="Helical" evidence="2">
    <location>
        <begin position="279"/>
        <end position="298"/>
    </location>
</feature>
<keyword evidence="2" id="KW-0812">Transmembrane</keyword>
<protein>
    <submittedName>
        <fullName evidence="3">Major Facilitator Superfamily protein</fullName>
    </submittedName>
</protein>
<keyword evidence="2" id="KW-0472">Membrane</keyword>
<keyword evidence="2" id="KW-1133">Transmembrane helix</keyword>
<reference evidence="3 4" key="1">
    <citation type="submission" date="2015-11" db="EMBL/GenBank/DDBJ databases">
        <title>Exploring the genomic traits of fungus-feeding bacterial genus Collimonas.</title>
        <authorList>
            <person name="Song C."/>
            <person name="Schmidt R."/>
            <person name="de Jager V."/>
            <person name="Krzyzanowska D."/>
            <person name="Jongedijk E."/>
            <person name="Cankar K."/>
            <person name="Beekwilder J."/>
            <person name="van Veen A."/>
            <person name="de Boer W."/>
            <person name="van Veen J.A."/>
            <person name="Garbeva P."/>
        </authorList>
    </citation>
    <scope>NUCLEOTIDE SEQUENCE [LARGE SCALE GENOMIC DNA]</scope>
    <source>
        <strain evidence="3 4">Ter282</strain>
    </source>
</reference>
<feature type="transmembrane region" description="Helical" evidence="2">
    <location>
        <begin position="146"/>
        <end position="164"/>
    </location>
</feature>
<dbReference type="Pfam" id="PF13347">
    <property type="entry name" value="MFS_2"/>
    <property type="match status" value="1"/>
</dbReference>
<evidence type="ECO:0000256" key="1">
    <source>
        <dbReference type="ARBA" id="ARBA00009617"/>
    </source>
</evidence>
<evidence type="ECO:0000256" key="2">
    <source>
        <dbReference type="SAM" id="Phobius"/>
    </source>
</evidence>
<dbReference type="InterPro" id="IPR039672">
    <property type="entry name" value="MFS_2"/>
</dbReference>
<evidence type="ECO:0000313" key="3">
    <source>
        <dbReference type="EMBL" id="AMP11773.1"/>
    </source>
</evidence>
<feature type="transmembrane region" description="Helical" evidence="2">
    <location>
        <begin position="384"/>
        <end position="407"/>
    </location>
</feature>
<feature type="transmembrane region" description="Helical" evidence="2">
    <location>
        <begin position="9"/>
        <end position="30"/>
    </location>
</feature>
<proteinExistence type="inferred from homology"/>
<dbReference type="PANTHER" id="PTHR11328:SF24">
    <property type="entry name" value="MAJOR FACILITATOR SUPERFAMILY (MFS) PROFILE DOMAIN-CONTAINING PROTEIN"/>
    <property type="match status" value="1"/>
</dbReference>
<dbReference type="Proteomes" id="UP000071778">
    <property type="component" value="Chromosome"/>
</dbReference>
<gene>
    <name evidence="3" type="ORF">CAter282_4113</name>
</gene>
<sequence>MDTYRFPALLAYGLFGMPLALVALPVYVYVPHFYAQHFNLSLSAIGGILLAARLFDAFLDPALGSWLDRSGSADRYGRAINISLPFLVVGLCGLFLPPAMAANFPLPWLLATLLVVYIGFSMATIAHQSWGAALTQSQAQRSRLTATRESCGLLGVILAAILPGTLGMQWLPLIFALILFSSALVLRTAPRPLLVTGSKPRSAAVAAFEPFRNSRFRWLFAIFLLNGIASAIPATLFLFFVDDRLQLASWGGALLVLYFVAGAASMPGWYLLARRYGEARAWLTAMLLAICIFIWAYALSAGDLLPFAVICTMSGVALGADLALPPALLAAVIGKAGHSGQKEGAYFGLWNWGTKMNLALAAGISLPLLQFLGYVPGSADHRGVQALSCAYAFLPCALKLIAAFTLWRAPLRDI</sequence>
<dbReference type="Gene3D" id="1.20.1250.20">
    <property type="entry name" value="MFS general substrate transporter like domains"/>
    <property type="match status" value="2"/>
</dbReference>
<organism evidence="3 4">
    <name type="scientific">Collimonas arenae</name>
    <dbReference type="NCBI Taxonomy" id="279058"/>
    <lineage>
        <taxon>Bacteria</taxon>
        <taxon>Pseudomonadati</taxon>
        <taxon>Pseudomonadota</taxon>
        <taxon>Betaproteobacteria</taxon>
        <taxon>Burkholderiales</taxon>
        <taxon>Oxalobacteraceae</taxon>
        <taxon>Collimonas</taxon>
    </lineage>
</organism>
<dbReference type="GO" id="GO:0008643">
    <property type="term" value="P:carbohydrate transport"/>
    <property type="evidence" value="ECO:0007669"/>
    <property type="project" value="InterPro"/>
</dbReference>
<feature type="transmembrane region" description="Helical" evidence="2">
    <location>
        <begin position="108"/>
        <end position="126"/>
    </location>
</feature>
<dbReference type="SUPFAM" id="SSF103473">
    <property type="entry name" value="MFS general substrate transporter"/>
    <property type="match status" value="1"/>
</dbReference>
<name>A0A127PWB4_9BURK</name>
<feature type="transmembrane region" description="Helical" evidence="2">
    <location>
        <begin position="247"/>
        <end position="272"/>
    </location>
</feature>
<dbReference type="OrthoDB" id="181905at2"/>
<keyword evidence="4" id="KW-1185">Reference proteome</keyword>
<dbReference type="PANTHER" id="PTHR11328">
    <property type="entry name" value="MAJOR FACILITATOR SUPERFAMILY DOMAIN-CONTAINING PROTEIN"/>
    <property type="match status" value="1"/>
</dbReference>
<feature type="transmembrane region" description="Helical" evidence="2">
    <location>
        <begin position="304"/>
        <end position="333"/>
    </location>
</feature>
<dbReference type="PATRIC" id="fig|279058.17.peg.4435"/>
<dbReference type="RefSeq" id="WP_082797990.1">
    <property type="nucleotide sequence ID" value="NZ_CP013233.1"/>
</dbReference>
<accession>A0A127PWB4</accession>
<dbReference type="GO" id="GO:0005886">
    <property type="term" value="C:plasma membrane"/>
    <property type="evidence" value="ECO:0007669"/>
    <property type="project" value="TreeGrafter"/>
</dbReference>
<feature type="transmembrane region" description="Helical" evidence="2">
    <location>
        <begin position="218"/>
        <end position="241"/>
    </location>
</feature>
<evidence type="ECO:0000313" key="4">
    <source>
        <dbReference type="Proteomes" id="UP000071778"/>
    </source>
</evidence>
<dbReference type="GO" id="GO:0015293">
    <property type="term" value="F:symporter activity"/>
    <property type="evidence" value="ECO:0007669"/>
    <property type="project" value="InterPro"/>
</dbReference>
<feature type="transmembrane region" description="Helical" evidence="2">
    <location>
        <begin position="354"/>
        <end position="372"/>
    </location>
</feature>
<comment type="similarity">
    <text evidence="1">Belongs to the sodium:galactoside symporter (TC 2.A.2) family.</text>
</comment>
<feature type="transmembrane region" description="Helical" evidence="2">
    <location>
        <begin position="170"/>
        <end position="189"/>
    </location>
</feature>
<dbReference type="InterPro" id="IPR036259">
    <property type="entry name" value="MFS_trans_sf"/>
</dbReference>
<feature type="transmembrane region" description="Helical" evidence="2">
    <location>
        <begin position="36"/>
        <end position="55"/>
    </location>
</feature>
<feature type="transmembrane region" description="Helical" evidence="2">
    <location>
        <begin position="76"/>
        <end position="96"/>
    </location>
</feature>
<dbReference type="EMBL" id="CP013235">
    <property type="protein sequence ID" value="AMP11773.1"/>
    <property type="molecule type" value="Genomic_DNA"/>
</dbReference>